<name>A0A4E0QK50_9GAMM</name>
<comment type="caution">
    <text evidence="1">The sequence shown here is derived from an EMBL/GenBank/DDBJ whole genome shotgun (WGS) entry which is preliminary data.</text>
</comment>
<dbReference type="AlphaFoldDB" id="A0A4E0QK50"/>
<dbReference type="EMBL" id="JSZA02000303">
    <property type="protein sequence ID" value="TGN99858.1"/>
    <property type="molecule type" value="Genomic_DNA"/>
</dbReference>
<sequence length="76" mass="8546">MTYQFDEGVQYILTSKDISTLTENAPIAGESSLQSPDEIKKKRLSEIAFLLAQLILEKYFEQEGGDKGVDNSLILY</sequence>
<gene>
    <name evidence="1" type="ORF">PN36_32815</name>
</gene>
<reference evidence="1 2" key="1">
    <citation type="journal article" date="2016" name="Front. Microbiol.">
        <title>Single-Cell (Meta-)Genomics of a Dimorphic Candidatus Thiomargarita nelsonii Reveals Genomic Plasticity.</title>
        <authorList>
            <person name="Flood B.E."/>
            <person name="Fliss P."/>
            <person name="Jones D.S."/>
            <person name="Dick G.J."/>
            <person name="Jain S."/>
            <person name="Kaster A.K."/>
            <person name="Winkel M."/>
            <person name="Mussmann M."/>
            <person name="Bailey J."/>
        </authorList>
    </citation>
    <scope>NUCLEOTIDE SEQUENCE [LARGE SCALE GENOMIC DNA]</scope>
    <source>
        <strain evidence="1">Hydrate Ridge</strain>
    </source>
</reference>
<dbReference type="Proteomes" id="UP000030428">
    <property type="component" value="Unassembled WGS sequence"/>
</dbReference>
<organism evidence="1 2">
    <name type="scientific">Candidatus Thiomargarita nelsonii</name>
    <dbReference type="NCBI Taxonomy" id="1003181"/>
    <lineage>
        <taxon>Bacteria</taxon>
        <taxon>Pseudomonadati</taxon>
        <taxon>Pseudomonadota</taxon>
        <taxon>Gammaproteobacteria</taxon>
        <taxon>Thiotrichales</taxon>
        <taxon>Thiotrichaceae</taxon>
        <taxon>Thiomargarita</taxon>
    </lineage>
</organism>
<evidence type="ECO:0000313" key="2">
    <source>
        <dbReference type="Proteomes" id="UP000030428"/>
    </source>
</evidence>
<evidence type="ECO:0000313" key="1">
    <source>
        <dbReference type="EMBL" id="TGN99858.1"/>
    </source>
</evidence>
<keyword evidence="2" id="KW-1185">Reference proteome</keyword>
<accession>A0A4E0QK50</accession>
<proteinExistence type="predicted"/>
<protein>
    <submittedName>
        <fullName evidence="1">Uncharacterized protein</fullName>
    </submittedName>
</protein>